<keyword evidence="9" id="KW-1185">Reference proteome</keyword>
<evidence type="ECO:0000256" key="2">
    <source>
        <dbReference type="ARBA" id="ARBA00006275"/>
    </source>
</evidence>
<dbReference type="InterPro" id="IPR011990">
    <property type="entry name" value="TPR-like_helical_dom_sf"/>
</dbReference>
<feature type="domain" description="RagB/SusD" evidence="6">
    <location>
        <begin position="288"/>
        <end position="582"/>
    </location>
</feature>
<dbReference type="PROSITE" id="PS51257">
    <property type="entry name" value="PROKAR_LIPOPROTEIN"/>
    <property type="match status" value="1"/>
</dbReference>
<evidence type="ECO:0000256" key="5">
    <source>
        <dbReference type="ARBA" id="ARBA00023237"/>
    </source>
</evidence>
<comment type="caution">
    <text evidence="8">The sequence shown here is derived from an EMBL/GenBank/DDBJ whole genome shotgun (WGS) entry which is preliminary data.</text>
</comment>
<reference evidence="9" key="1">
    <citation type="journal article" date="2019" name="Int. J. Syst. Evol. Microbiol.">
        <title>The Global Catalogue of Microorganisms (GCM) 10K type strain sequencing project: providing services to taxonomists for standard genome sequencing and annotation.</title>
        <authorList>
            <consortium name="The Broad Institute Genomics Platform"/>
            <consortium name="The Broad Institute Genome Sequencing Center for Infectious Disease"/>
            <person name="Wu L."/>
            <person name="Ma J."/>
        </authorList>
    </citation>
    <scope>NUCLEOTIDE SEQUENCE [LARGE SCALE GENOMIC DNA]</scope>
    <source>
        <strain evidence="9">CCUG 66188</strain>
    </source>
</reference>
<dbReference type="InterPro" id="IPR033985">
    <property type="entry name" value="SusD-like_N"/>
</dbReference>
<gene>
    <name evidence="8" type="ORF">ACFO6W_25360</name>
</gene>
<sequence>MKKYIYILCLTFIFASCGDYLDKMPEADGYDFDKVFKDSVNYRNFCEYLVINPFFLYHENGVKPLGSYDCLTDNSISTALYSGVPSVQAQLGNYYALRTNGDAPMCNNETWGQIWKHLRVANTGIRNIDFYSGGSVSRDKILGMCYFYRAFCYMDLTRRWGGMPYLYAPITNASEDMDYPRLSMQETYKRAAVDCDSAAMYLKNTIPNSEFQHPTRVAALALKSRILLYAASDLARYENGTGEDLWEEAALAADEAIRVMEEAGHGLVDWDDYYYIFKGDNESIYTKEVLFGRRANHQWGSDAYTNTARPPGQLSGKYGVAVNQLLVDCFEMQATGLPVDDPESQYKEQNPYAGRDPRFSYNIIYNGQQVMNRTMEIYQTDESKPGIEGSKDLSMSGGVPLMGFTQTGYYAKKWLGMTFNAHLPLLWPYIRTAEIYMGYAEAANEAWSAPNSLHSGCLYTPEQAINKVRNRAQMPGIHSKFLTKDKFRERVRNERRIELCFEEHRIFDLRRWKIGTQPENRDIWRMYIAKLAPGYNASVYPTGYKFEKQFYMRRIYEDRHNLFVIKLDDTNIGPNFKQNPGW</sequence>
<accession>A0ABV9L4X3</accession>
<dbReference type="Pfam" id="PF14322">
    <property type="entry name" value="SusD-like_3"/>
    <property type="match status" value="1"/>
</dbReference>
<dbReference type="Gene3D" id="1.25.40.390">
    <property type="match status" value="1"/>
</dbReference>
<dbReference type="SUPFAM" id="SSF48452">
    <property type="entry name" value="TPR-like"/>
    <property type="match status" value="1"/>
</dbReference>
<keyword evidence="4" id="KW-0472">Membrane</keyword>
<comment type="subcellular location">
    <subcellularLocation>
        <location evidence="1">Cell outer membrane</location>
    </subcellularLocation>
</comment>
<dbReference type="RefSeq" id="WP_380001786.1">
    <property type="nucleotide sequence ID" value="NZ_JBHSGN010000169.1"/>
</dbReference>
<keyword evidence="5" id="KW-0998">Cell outer membrane</keyword>
<keyword evidence="3" id="KW-0732">Signal</keyword>
<dbReference type="Pfam" id="PF07980">
    <property type="entry name" value="SusD_RagB"/>
    <property type="match status" value="1"/>
</dbReference>
<dbReference type="InterPro" id="IPR012944">
    <property type="entry name" value="SusD_RagB_dom"/>
</dbReference>
<evidence type="ECO:0000256" key="1">
    <source>
        <dbReference type="ARBA" id="ARBA00004442"/>
    </source>
</evidence>
<name>A0ABV9L4X3_9BACT</name>
<organism evidence="8 9">
    <name type="scientific">Dysgonomonas termitidis</name>
    <dbReference type="NCBI Taxonomy" id="1516126"/>
    <lineage>
        <taxon>Bacteria</taxon>
        <taxon>Pseudomonadati</taxon>
        <taxon>Bacteroidota</taxon>
        <taxon>Bacteroidia</taxon>
        <taxon>Bacteroidales</taxon>
        <taxon>Dysgonomonadaceae</taxon>
        <taxon>Dysgonomonas</taxon>
    </lineage>
</organism>
<comment type="similarity">
    <text evidence="2">Belongs to the SusD family.</text>
</comment>
<evidence type="ECO:0000256" key="4">
    <source>
        <dbReference type="ARBA" id="ARBA00023136"/>
    </source>
</evidence>
<feature type="domain" description="SusD-like N-terminal" evidence="7">
    <location>
        <begin position="106"/>
        <end position="228"/>
    </location>
</feature>
<proteinExistence type="inferred from homology"/>
<evidence type="ECO:0000313" key="8">
    <source>
        <dbReference type="EMBL" id="MFC4677013.1"/>
    </source>
</evidence>
<evidence type="ECO:0000256" key="3">
    <source>
        <dbReference type="ARBA" id="ARBA00022729"/>
    </source>
</evidence>
<evidence type="ECO:0000259" key="6">
    <source>
        <dbReference type="Pfam" id="PF07980"/>
    </source>
</evidence>
<dbReference type="Proteomes" id="UP001596023">
    <property type="component" value="Unassembled WGS sequence"/>
</dbReference>
<evidence type="ECO:0000313" key="9">
    <source>
        <dbReference type="Proteomes" id="UP001596023"/>
    </source>
</evidence>
<protein>
    <submittedName>
        <fullName evidence="8">RagB/SusD family nutrient uptake outer membrane protein</fullName>
    </submittedName>
</protein>
<evidence type="ECO:0000259" key="7">
    <source>
        <dbReference type="Pfam" id="PF14322"/>
    </source>
</evidence>
<dbReference type="EMBL" id="JBHSGN010000169">
    <property type="protein sequence ID" value="MFC4677013.1"/>
    <property type="molecule type" value="Genomic_DNA"/>
</dbReference>